<dbReference type="EMBL" id="JSUQ01000029">
    <property type="protein sequence ID" value="KHQ50200.1"/>
    <property type="molecule type" value="Genomic_DNA"/>
</dbReference>
<organism evidence="2 3">
    <name type="scientific">Mameliella alba</name>
    <dbReference type="NCBI Taxonomy" id="561184"/>
    <lineage>
        <taxon>Bacteria</taxon>
        <taxon>Pseudomonadati</taxon>
        <taxon>Pseudomonadota</taxon>
        <taxon>Alphaproteobacteria</taxon>
        <taxon>Rhodobacterales</taxon>
        <taxon>Roseobacteraceae</taxon>
        <taxon>Mameliella</taxon>
    </lineage>
</organism>
<keyword evidence="1" id="KW-0812">Transmembrane</keyword>
<feature type="transmembrane region" description="Helical" evidence="1">
    <location>
        <begin position="139"/>
        <end position="159"/>
    </location>
</feature>
<reference evidence="2 3" key="1">
    <citation type="submission" date="2014-10" db="EMBL/GenBank/DDBJ databases">
        <title>Genome sequence of Ponticoccus sp. strain UMTAT08 isolated from clonal culture of toxic dinoflagellate Alexandrium tamiyavanichii.</title>
        <authorList>
            <person name="Gan H.Y."/>
            <person name="Muhd D.-D."/>
            <person name="Mohd Noor M.E."/>
            <person name="Yeong Y.S."/>
            <person name="Usup G."/>
        </authorList>
    </citation>
    <scope>NUCLEOTIDE SEQUENCE [LARGE SCALE GENOMIC DNA]</scope>
    <source>
        <strain evidence="2 3">UMTAT08</strain>
    </source>
</reference>
<dbReference type="AlphaFoldDB" id="A0A0B3RG34"/>
<evidence type="ECO:0000313" key="2">
    <source>
        <dbReference type="EMBL" id="KHQ50200.1"/>
    </source>
</evidence>
<keyword evidence="1" id="KW-1133">Transmembrane helix</keyword>
<name>A0A0B3RG34_9RHOB</name>
<keyword evidence="3" id="KW-1185">Reference proteome</keyword>
<feature type="transmembrane region" description="Helical" evidence="1">
    <location>
        <begin position="31"/>
        <end position="51"/>
    </location>
</feature>
<evidence type="ECO:0000313" key="3">
    <source>
        <dbReference type="Proteomes" id="UP000030960"/>
    </source>
</evidence>
<dbReference type="RefSeq" id="WP_043146453.1">
    <property type="nucleotide sequence ID" value="NZ_JSUQ01000029.1"/>
</dbReference>
<protein>
    <recommendedName>
        <fullName evidence="4">DUF3592 domain-containing protein</fullName>
    </recommendedName>
</protein>
<sequence length="174" mass="20104">MLRNLIVQMNQTQQFLWRTHPDGRRQVSWRVWLLIFVTPVLFLATAALLAYDSVSFVSRADRTTGEVVRVYEWEDWTPWAGNHTVYGPVFRYEFREGEMTEASLGQSSANWGFEIGSRHEILFNPETRGNVRLPLFEHLWALPLTILCIGLITLIPALFGAWRVRRWLRGGAGG</sequence>
<accession>A0A0B3RG34</accession>
<evidence type="ECO:0008006" key="4">
    <source>
        <dbReference type="Google" id="ProtNLM"/>
    </source>
</evidence>
<dbReference type="STRING" id="561184.SAMN05216376_11665"/>
<gene>
    <name evidence="2" type="ORF">OA50_05196</name>
</gene>
<proteinExistence type="predicted"/>
<dbReference type="OrthoDB" id="7871624at2"/>
<dbReference type="Proteomes" id="UP000030960">
    <property type="component" value="Unassembled WGS sequence"/>
</dbReference>
<comment type="caution">
    <text evidence="2">The sequence shown here is derived from an EMBL/GenBank/DDBJ whole genome shotgun (WGS) entry which is preliminary data.</text>
</comment>
<keyword evidence="1" id="KW-0472">Membrane</keyword>
<evidence type="ECO:0000256" key="1">
    <source>
        <dbReference type="SAM" id="Phobius"/>
    </source>
</evidence>